<accession>A0A8J4PJC2</accession>
<comment type="similarity">
    <text evidence="2">Belongs to the Mediator complex subunit 23 family.</text>
</comment>
<keyword evidence="3" id="KW-0805">Transcription regulation</keyword>
<evidence type="ECO:0000256" key="1">
    <source>
        <dbReference type="ARBA" id="ARBA00004123"/>
    </source>
</evidence>
<dbReference type="GO" id="GO:0010628">
    <property type="term" value="P:positive regulation of gene expression"/>
    <property type="evidence" value="ECO:0007669"/>
    <property type="project" value="TreeGrafter"/>
</dbReference>
<evidence type="ECO:0000256" key="4">
    <source>
        <dbReference type="ARBA" id="ARBA00023163"/>
    </source>
</evidence>
<dbReference type="GO" id="GO:0016592">
    <property type="term" value="C:mediator complex"/>
    <property type="evidence" value="ECO:0007669"/>
    <property type="project" value="TreeGrafter"/>
</dbReference>
<reference evidence="6" key="1">
    <citation type="submission" date="2020-01" db="EMBL/GenBank/DDBJ databases">
        <title>Development of genomics and gene disruption for Polysphondylium violaceum indicates a role for the polyketide synthase stlB in stalk morphogenesis.</title>
        <authorList>
            <person name="Narita B."/>
            <person name="Kawabe Y."/>
            <person name="Kin K."/>
            <person name="Saito T."/>
            <person name="Gibbs R."/>
            <person name="Kuspa A."/>
            <person name="Muzny D."/>
            <person name="Queller D."/>
            <person name="Richards S."/>
            <person name="Strassman J."/>
            <person name="Sucgang R."/>
            <person name="Worley K."/>
            <person name="Schaap P."/>
        </authorList>
    </citation>
    <scope>NUCLEOTIDE SEQUENCE</scope>
    <source>
        <strain evidence="6">QSvi11</strain>
    </source>
</reference>
<dbReference type="AlphaFoldDB" id="A0A8J4PJC2"/>
<evidence type="ECO:0000256" key="2">
    <source>
        <dbReference type="ARBA" id="ARBA00010222"/>
    </source>
</evidence>
<dbReference type="PANTHER" id="PTHR12691:SF10">
    <property type="entry name" value="MEDIATOR OF RNA POLYMERASE II TRANSCRIPTION SUBUNIT 23"/>
    <property type="match status" value="1"/>
</dbReference>
<evidence type="ECO:0000313" key="6">
    <source>
        <dbReference type="EMBL" id="KAF2068455.1"/>
    </source>
</evidence>
<evidence type="ECO:0000313" key="7">
    <source>
        <dbReference type="Proteomes" id="UP000695562"/>
    </source>
</evidence>
<dbReference type="InterPro" id="IPR021629">
    <property type="entry name" value="Mediator_Med23"/>
</dbReference>
<keyword evidence="7" id="KW-1185">Reference proteome</keyword>
<feature type="non-terminal residue" evidence="6">
    <location>
        <position position="880"/>
    </location>
</feature>
<gene>
    <name evidence="6" type="ORF">CYY_010220</name>
</gene>
<name>A0A8J4PJC2_9MYCE</name>
<evidence type="ECO:0000256" key="5">
    <source>
        <dbReference type="ARBA" id="ARBA00023242"/>
    </source>
</evidence>
<comment type="subcellular location">
    <subcellularLocation>
        <location evidence="1">Nucleus</location>
    </subcellularLocation>
</comment>
<keyword evidence="4" id="KW-0804">Transcription</keyword>
<evidence type="ECO:0000256" key="3">
    <source>
        <dbReference type="ARBA" id="ARBA00023015"/>
    </source>
</evidence>
<dbReference type="EMBL" id="AJWJ01000979">
    <property type="protein sequence ID" value="KAF2068455.1"/>
    <property type="molecule type" value="Genomic_DNA"/>
</dbReference>
<comment type="caution">
    <text evidence="6">The sequence shown here is derived from an EMBL/GenBank/DDBJ whole genome shotgun (WGS) entry which is preliminary data.</text>
</comment>
<keyword evidence="5" id="KW-0539">Nucleus</keyword>
<protein>
    <recommendedName>
        <fullName evidence="8">Mediator complex subunit 23</fullName>
    </recommendedName>
</protein>
<evidence type="ECO:0008006" key="8">
    <source>
        <dbReference type="Google" id="ProtNLM"/>
    </source>
</evidence>
<proteinExistence type="inferred from homology"/>
<dbReference type="GO" id="GO:0005667">
    <property type="term" value="C:transcription regulator complex"/>
    <property type="evidence" value="ECO:0007669"/>
    <property type="project" value="TreeGrafter"/>
</dbReference>
<dbReference type="OrthoDB" id="19593at2759"/>
<dbReference type="PANTHER" id="PTHR12691">
    <property type="entry name" value="MEDIATOR OF RNA POLYMERASE II TRANSCRIPTION SUBUNIT 23"/>
    <property type="match status" value="1"/>
</dbReference>
<dbReference type="Pfam" id="PF11573">
    <property type="entry name" value="Med23"/>
    <property type="match status" value="1"/>
</dbReference>
<dbReference type="GO" id="GO:0006357">
    <property type="term" value="P:regulation of transcription by RNA polymerase II"/>
    <property type="evidence" value="ECO:0007669"/>
    <property type="project" value="TreeGrafter"/>
</dbReference>
<dbReference type="Proteomes" id="UP000695562">
    <property type="component" value="Unassembled WGS sequence"/>
</dbReference>
<organism evidence="6 7">
    <name type="scientific">Polysphondylium violaceum</name>
    <dbReference type="NCBI Taxonomy" id="133409"/>
    <lineage>
        <taxon>Eukaryota</taxon>
        <taxon>Amoebozoa</taxon>
        <taxon>Evosea</taxon>
        <taxon>Eumycetozoa</taxon>
        <taxon>Dictyostelia</taxon>
        <taxon>Dictyosteliales</taxon>
        <taxon>Dictyosteliaceae</taxon>
        <taxon>Polysphondylium</taxon>
    </lineage>
</organism>
<sequence length="880" mass="102780">IIESVVKNLEKEILLSPGILEDYNRLIHFTPMSLMPMFNYLKKFEKPTSVHTVIELFSNRLFKFIKANKELPILLKVTQEISTRIIPNYQLSRSVDYLILKSIQYLHFDVITTVKDLFKNLNFGSSIFNRRLIYSFARLIKNRGLSDFNKLQNIHLLIDSTYKQHPYVFSPNTLQYFPDMIKNEYSKYPPHSKTSILQKVLAENNAKQSMFSNPQKLNPQNKAQFFLFYQSDVSNSNLLFCQIFLYIFENKIQTEILSLFLQQFLYSSQSGQHLITNQIINKISSFLIDFILDEVFPYTLQQQQQQPFDYCKKTSDILCQWIFKYRILSLNSILILLCDRDDNPNSLQILSLILLDSQELNNRISYFQNDMLINSPKGSGDNYFIKNNEFNIQFPDLLSTLGCTEVTQETGFPIYYSNTLSRLIPVLDLFLSKIIEQNNLALLSRFLNQYKKVYIYFHDTLITSVKDLLVYYYDAPLLSSTLDSKLQFLPLIDNLMLFSINNFNNIPSLDDYFINLIGPLESIVNLHDPNVMDKILYSNPEKILSYEFPNPVEDKLNYVVLELLLIPIDDQSKVDGLLNLLNYTLVQEPYPYQKPPCSNLVLSLSMIFSLLPNALHTILLDRLSSKFIELLSNLNGFIDKEYNYNNYSTNIKENFTTPIQWYCYFLNYYFLYCPIERLPTLYTLINNLRPYIKNIQHYFTMMSIVAVLMPRYGSTPHLVQIIGLLLEILKDISLEIEVSLLEQSGFNSLSSLSSNSSIINDNSNSFNNSNNSNINNNSGNNYFNNSYNNNQNFTNNDMMMMMDDDDGGSQYQQQIDFDNNIKMFDQSLNIQRDLELFETIVDWFTHLKMTISHQPLKELIIKFSKEDLNDRPRCKAAFSS</sequence>